<protein>
    <submittedName>
        <fullName evidence="2">Uncharacterized protein</fullName>
    </submittedName>
</protein>
<dbReference type="EMBL" id="FLMQ01000055">
    <property type="protein sequence ID" value="SBP87616.1"/>
    <property type="molecule type" value="Genomic_DNA"/>
</dbReference>
<reference evidence="2 3" key="1">
    <citation type="submission" date="2016-06" db="EMBL/GenBank/DDBJ databases">
        <authorList>
            <person name="Kjaerup R.B."/>
            <person name="Dalgaard T.S."/>
            <person name="Juul-Madsen H.R."/>
        </authorList>
    </citation>
    <scope>NUCLEOTIDE SEQUENCE [LARGE SCALE GENOMIC DNA]</scope>
    <source>
        <strain evidence="2 3">DSM 16361</strain>
    </source>
</reference>
<evidence type="ECO:0000256" key="1">
    <source>
        <dbReference type="SAM" id="MobiDB-lite"/>
    </source>
</evidence>
<dbReference type="AlphaFoldDB" id="A0A238D2W7"/>
<keyword evidence="3" id="KW-1185">Reference proteome</keyword>
<accession>A0A238D2W7</accession>
<dbReference type="SUPFAM" id="SSF143011">
    <property type="entry name" value="RelE-like"/>
    <property type="match status" value="1"/>
</dbReference>
<dbReference type="RefSeq" id="WP_013123548.1">
    <property type="nucleotide sequence ID" value="NZ_LT592170.1"/>
</dbReference>
<name>A0A238D2W7_THIDL</name>
<gene>
    <name evidence="2" type="ORF">THIARS_60329</name>
</gene>
<evidence type="ECO:0000313" key="2">
    <source>
        <dbReference type="EMBL" id="SBP87616.1"/>
    </source>
</evidence>
<dbReference type="InterPro" id="IPR035093">
    <property type="entry name" value="RelE/ParE_toxin_dom_sf"/>
</dbReference>
<proteinExistence type="predicted"/>
<dbReference type="Proteomes" id="UP000214566">
    <property type="component" value="Unassembled WGS sequence"/>
</dbReference>
<organism evidence="2 3">
    <name type="scientific">Thiomonas delicata</name>
    <name type="common">Thiomonas cuprina</name>
    <dbReference type="NCBI Taxonomy" id="364030"/>
    <lineage>
        <taxon>Bacteria</taxon>
        <taxon>Pseudomonadati</taxon>
        <taxon>Pseudomonadota</taxon>
        <taxon>Betaproteobacteria</taxon>
        <taxon>Burkholderiales</taxon>
        <taxon>Thiomonas</taxon>
    </lineage>
</organism>
<feature type="region of interest" description="Disordered" evidence="1">
    <location>
        <begin position="32"/>
        <end position="66"/>
    </location>
</feature>
<sequence>MYSIEYSREAFKSLKAMPRNLATTVREKIEQLAAAPHGPNNNVKKLQGRSGLSVARRRLARDLRDS</sequence>
<evidence type="ECO:0000313" key="3">
    <source>
        <dbReference type="Proteomes" id="UP000214566"/>
    </source>
</evidence>
<dbReference type="Gene3D" id="3.30.2310.20">
    <property type="entry name" value="RelE-like"/>
    <property type="match status" value="1"/>
</dbReference>